<organism evidence="1 2">
    <name type="scientific">Geodia barretti</name>
    <name type="common">Barrett's horny sponge</name>
    <dbReference type="NCBI Taxonomy" id="519541"/>
    <lineage>
        <taxon>Eukaryota</taxon>
        <taxon>Metazoa</taxon>
        <taxon>Porifera</taxon>
        <taxon>Demospongiae</taxon>
        <taxon>Heteroscleromorpha</taxon>
        <taxon>Tetractinellida</taxon>
        <taxon>Astrophorina</taxon>
        <taxon>Geodiidae</taxon>
        <taxon>Geodia</taxon>
    </lineage>
</organism>
<comment type="caution">
    <text evidence="1">The sequence shown here is derived from an EMBL/GenBank/DDBJ whole genome shotgun (WGS) entry which is preliminary data.</text>
</comment>
<protein>
    <submittedName>
        <fullName evidence="1">Uncharacterized protein</fullName>
    </submittedName>
</protein>
<evidence type="ECO:0000313" key="2">
    <source>
        <dbReference type="Proteomes" id="UP001174909"/>
    </source>
</evidence>
<proteinExistence type="predicted"/>
<sequence>MNFNISVRITQHFLR</sequence>
<keyword evidence="2" id="KW-1185">Reference proteome</keyword>
<gene>
    <name evidence="1" type="ORF">GBAR_LOCUS6279</name>
</gene>
<accession>A0AA35RD74</accession>
<dbReference type="EMBL" id="CASHTH010000944">
    <property type="protein sequence ID" value="CAI8009313.1"/>
    <property type="molecule type" value="Genomic_DNA"/>
</dbReference>
<name>A0AA35RD74_GEOBA</name>
<reference evidence="1" key="1">
    <citation type="submission" date="2023-03" db="EMBL/GenBank/DDBJ databases">
        <authorList>
            <person name="Steffen K."/>
            <person name="Cardenas P."/>
        </authorList>
    </citation>
    <scope>NUCLEOTIDE SEQUENCE</scope>
</reference>
<dbReference type="Proteomes" id="UP001174909">
    <property type="component" value="Unassembled WGS sequence"/>
</dbReference>
<evidence type="ECO:0000313" key="1">
    <source>
        <dbReference type="EMBL" id="CAI8009313.1"/>
    </source>
</evidence>